<feature type="compositionally biased region" description="Polar residues" evidence="1">
    <location>
        <begin position="16"/>
        <end position="27"/>
    </location>
</feature>
<accession>A0A9P6G1P2</accession>
<feature type="region of interest" description="Disordered" evidence="1">
    <location>
        <begin position="1"/>
        <end position="27"/>
    </location>
</feature>
<keyword evidence="2" id="KW-0472">Membrane</keyword>
<reference evidence="3" key="1">
    <citation type="journal article" date="2020" name="Fungal Divers.">
        <title>Resolving the Mortierellaceae phylogeny through synthesis of multi-gene phylogenetics and phylogenomics.</title>
        <authorList>
            <person name="Vandepol N."/>
            <person name="Liber J."/>
            <person name="Desiro A."/>
            <person name="Na H."/>
            <person name="Kennedy M."/>
            <person name="Barry K."/>
            <person name="Grigoriev I.V."/>
            <person name="Miller A.N."/>
            <person name="O'Donnell K."/>
            <person name="Stajich J.E."/>
            <person name="Bonito G."/>
        </authorList>
    </citation>
    <scope>NUCLEOTIDE SEQUENCE</scope>
    <source>
        <strain evidence="3">KOD1015</strain>
    </source>
</reference>
<evidence type="ECO:0000313" key="3">
    <source>
        <dbReference type="EMBL" id="KAF9585862.1"/>
    </source>
</evidence>
<feature type="region of interest" description="Disordered" evidence="1">
    <location>
        <begin position="238"/>
        <end position="260"/>
    </location>
</feature>
<evidence type="ECO:0000256" key="2">
    <source>
        <dbReference type="SAM" id="Phobius"/>
    </source>
</evidence>
<dbReference type="OrthoDB" id="2441760at2759"/>
<feature type="transmembrane region" description="Helical" evidence="2">
    <location>
        <begin position="156"/>
        <end position="174"/>
    </location>
</feature>
<keyword evidence="2" id="KW-1133">Transmembrane helix</keyword>
<evidence type="ECO:0000256" key="1">
    <source>
        <dbReference type="SAM" id="MobiDB-lite"/>
    </source>
</evidence>
<dbReference type="EMBL" id="JAABOA010000110">
    <property type="protein sequence ID" value="KAF9585862.1"/>
    <property type="molecule type" value="Genomic_DNA"/>
</dbReference>
<keyword evidence="2" id="KW-0812">Transmembrane</keyword>
<evidence type="ECO:0000313" key="4">
    <source>
        <dbReference type="Proteomes" id="UP000780801"/>
    </source>
</evidence>
<protein>
    <submittedName>
        <fullName evidence="3">Uncharacterized protein</fullName>
    </submittedName>
</protein>
<name>A0A9P6G1P2_9FUNG</name>
<keyword evidence="4" id="KW-1185">Reference proteome</keyword>
<gene>
    <name evidence="3" type="ORF">BGW38_000381</name>
</gene>
<feature type="region of interest" description="Disordered" evidence="1">
    <location>
        <begin position="330"/>
        <end position="351"/>
    </location>
</feature>
<comment type="caution">
    <text evidence="3">The sequence shown here is derived from an EMBL/GenBank/DDBJ whole genome shotgun (WGS) entry which is preliminary data.</text>
</comment>
<dbReference type="Proteomes" id="UP000780801">
    <property type="component" value="Unassembled WGS sequence"/>
</dbReference>
<organism evidence="3 4">
    <name type="scientific">Lunasporangiospora selenospora</name>
    <dbReference type="NCBI Taxonomy" id="979761"/>
    <lineage>
        <taxon>Eukaryota</taxon>
        <taxon>Fungi</taxon>
        <taxon>Fungi incertae sedis</taxon>
        <taxon>Mucoromycota</taxon>
        <taxon>Mortierellomycotina</taxon>
        <taxon>Mortierellomycetes</taxon>
        <taxon>Mortierellales</taxon>
        <taxon>Mortierellaceae</taxon>
        <taxon>Lunasporangiospora</taxon>
    </lineage>
</organism>
<proteinExistence type="predicted"/>
<dbReference type="AlphaFoldDB" id="A0A9P6G1P2"/>
<sequence length="448" mass="51794">MCRQINSLRPQHGRAFTTQQSTRGPGSITQWDVVNSLLTLATAPNGDQIPEIYIEAFHLDINVTLYNSKFKYPNLKEFSYKQKMSDYLKLRGQEVFETTYFVDKTEDRYNHSWIQYGFSSEDLHNMTSFILGGTLLNNGTIILQTPVLRANISDTVIGLLFMAALVMIICGFVASKDVPSLTRDPVTEVLSRTLLPNQDPPATKKKKNTLMYYQQIAVNALRRRRVANLTLRPEYPMEDEEERIDADAEVTRRSTGTVTTTTKPLTHRLRIDFEERDRDNSVQLVDFSNDKHNKSGELSRLRIVLDDHLHLVQQFNDYLINCRYYSYDYSSSDKDSSSDDYSSGDTDMDQDDLQTNDLQICRASGSNEVFIDTILEEWDQSHTFRYINRPLSSLSLEIDRVAWLNDFQTECKDFLRMSKHSFIKLLTMVIDHPVFQNKGYRDQEEVAV</sequence>